<dbReference type="PROSITE" id="PS50913">
    <property type="entry name" value="GRIP"/>
    <property type="match status" value="1"/>
</dbReference>
<dbReference type="OMA" id="RDEHDEM"/>
<proteinExistence type="predicted"/>
<dbReference type="GO" id="GO:0005794">
    <property type="term" value="C:Golgi apparatus"/>
    <property type="evidence" value="ECO:0007669"/>
    <property type="project" value="TreeGrafter"/>
</dbReference>
<evidence type="ECO:0000256" key="3">
    <source>
        <dbReference type="SAM" id="MobiDB-lite"/>
    </source>
</evidence>
<dbReference type="PANTHER" id="PTHR23157:SF24">
    <property type="entry name" value="GOLGIN SUBFAMILY A MEMBER 1"/>
    <property type="match status" value="1"/>
</dbReference>
<name>A0A8C4N5E8_EPTBU</name>
<evidence type="ECO:0000259" key="5">
    <source>
        <dbReference type="PROSITE" id="PS50913"/>
    </source>
</evidence>
<feature type="region of interest" description="Disordered" evidence="3">
    <location>
        <begin position="9"/>
        <end position="46"/>
    </location>
</feature>
<dbReference type="PANTHER" id="PTHR23157">
    <property type="entry name" value="GRIP AND COILED-COIL DOMAIN-CONTAINING PROTEIN 1"/>
    <property type="match status" value="1"/>
</dbReference>
<keyword evidence="4" id="KW-1133">Transmembrane helix</keyword>
<dbReference type="Pfam" id="PF01465">
    <property type="entry name" value="GRIP"/>
    <property type="match status" value="1"/>
</dbReference>
<evidence type="ECO:0000313" key="6">
    <source>
        <dbReference type="Ensembl" id="ENSEBUP00000002508.1"/>
    </source>
</evidence>
<dbReference type="SMART" id="SM00755">
    <property type="entry name" value="Grip"/>
    <property type="match status" value="1"/>
</dbReference>
<sequence length="271" mass="30824">MFTRLKKRLADEDGMRTSSPSSATRVPRTVSRESLASAGADSGEDSVSSHTFSVIFLSFPLPFCNSRIYKLLNRFQSLTPTTPNLLHIPLAAVTKAQELNELYQVNRARLAESTSLALQEKDNVSQERRELIAKLREAEVLNAFARRDEHDEMSGLQIQEVAKVKHMVWQQGEINNFSLAITKARSEPPCTQESRRVDASTEINLAYLKHVILKFISSRESEAFHLVKAVSVLLQFDADEERLLREMLEYKVVVLFLLFPCFPIMMEGIFF</sequence>
<accession>A0A8C4N5E8</accession>
<dbReference type="InterPro" id="IPR051952">
    <property type="entry name" value="Golgi-autophagy_related"/>
</dbReference>
<dbReference type="InterPro" id="IPR000237">
    <property type="entry name" value="GRIP_dom"/>
</dbReference>
<keyword evidence="4" id="KW-0472">Membrane</keyword>
<feature type="transmembrane region" description="Helical" evidence="4">
    <location>
        <begin position="252"/>
        <end position="270"/>
    </location>
</feature>
<evidence type="ECO:0000256" key="1">
    <source>
        <dbReference type="ARBA" id="ARBA00023054"/>
    </source>
</evidence>
<evidence type="ECO:0000256" key="2">
    <source>
        <dbReference type="SAM" id="Coils"/>
    </source>
</evidence>
<dbReference type="Ensembl" id="ENSEBUT00000002863.1">
    <property type="protein sequence ID" value="ENSEBUP00000002508.1"/>
    <property type="gene ID" value="ENSEBUG00000001898.1"/>
</dbReference>
<feature type="coiled-coil region" evidence="2">
    <location>
        <begin position="121"/>
        <end position="148"/>
    </location>
</feature>
<keyword evidence="1 2" id="KW-0175">Coiled coil</keyword>
<evidence type="ECO:0000313" key="7">
    <source>
        <dbReference type="Proteomes" id="UP000694388"/>
    </source>
</evidence>
<protein>
    <recommendedName>
        <fullName evidence="5">GRIP domain-containing protein</fullName>
    </recommendedName>
</protein>
<organism evidence="6 7">
    <name type="scientific">Eptatretus burgeri</name>
    <name type="common">Inshore hagfish</name>
    <dbReference type="NCBI Taxonomy" id="7764"/>
    <lineage>
        <taxon>Eukaryota</taxon>
        <taxon>Metazoa</taxon>
        <taxon>Chordata</taxon>
        <taxon>Craniata</taxon>
        <taxon>Vertebrata</taxon>
        <taxon>Cyclostomata</taxon>
        <taxon>Myxini</taxon>
        <taxon>Myxiniformes</taxon>
        <taxon>Myxinidae</taxon>
        <taxon>Eptatretinae</taxon>
        <taxon>Eptatretus</taxon>
    </lineage>
</organism>
<reference evidence="6" key="1">
    <citation type="submission" date="2025-08" db="UniProtKB">
        <authorList>
            <consortium name="Ensembl"/>
        </authorList>
    </citation>
    <scope>IDENTIFICATION</scope>
</reference>
<dbReference type="AlphaFoldDB" id="A0A8C4N5E8"/>
<evidence type="ECO:0000256" key="4">
    <source>
        <dbReference type="SAM" id="Phobius"/>
    </source>
</evidence>
<reference evidence="6" key="2">
    <citation type="submission" date="2025-09" db="UniProtKB">
        <authorList>
            <consortium name="Ensembl"/>
        </authorList>
    </citation>
    <scope>IDENTIFICATION</scope>
</reference>
<feature type="domain" description="GRIP" evidence="5">
    <location>
        <begin position="198"/>
        <end position="247"/>
    </location>
</feature>
<dbReference type="Proteomes" id="UP000694388">
    <property type="component" value="Unplaced"/>
</dbReference>
<keyword evidence="7" id="KW-1185">Reference proteome</keyword>
<keyword evidence="4" id="KW-0812">Transmembrane</keyword>